<dbReference type="EMBL" id="BAAAON010000002">
    <property type="protein sequence ID" value="GAA2175447.1"/>
    <property type="molecule type" value="Genomic_DNA"/>
</dbReference>
<gene>
    <name evidence="2" type="ORF">GCM10009784_17830</name>
</gene>
<sequence length="267" mass="28556">MNRSVTARLTANTRANTSMAFSVAVARNSGYSAVNEVLEITANGEPVAPTPIRDSHGGILHTLTLEQPSVLELTYRAEVRGSAAAPEEDDADLIRYVRPSRYCESDRLLPTSYSLFGNLHGSELLAAVRAWVSGNISYVSGSSRPTDGATQTLLDRRGVCRDYAHLVIALLRAKDVPARLVSVYAPGLNPMDFHAVVEAWVDEAWHVVDATGLAPRTNLLRIATGRDASDTAFLSTVGGSLTLDTLQVTAVADTLHDDDGTSPVQLG</sequence>
<dbReference type="Proteomes" id="UP001500974">
    <property type="component" value="Unassembled WGS sequence"/>
</dbReference>
<dbReference type="Pfam" id="PF01841">
    <property type="entry name" value="Transglut_core"/>
    <property type="match status" value="1"/>
</dbReference>
<evidence type="ECO:0000313" key="2">
    <source>
        <dbReference type="EMBL" id="GAA2175447.1"/>
    </source>
</evidence>
<accession>A0ABN3AW94</accession>
<proteinExistence type="predicted"/>
<organism evidence="2 3">
    <name type="scientific">Arthrobacter parietis</name>
    <dbReference type="NCBI Taxonomy" id="271434"/>
    <lineage>
        <taxon>Bacteria</taxon>
        <taxon>Bacillati</taxon>
        <taxon>Actinomycetota</taxon>
        <taxon>Actinomycetes</taxon>
        <taxon>Micrococcales</taxon>
        <taxon>Micrococcaceae</taxon>
        <taxon>Arthrobacter</taxon>
    </lineage>
</organism>
<dbReference type="PANTHER" id="PTHR33490">
    <property type="entry name" value="BLR5614 PROTEIN-RELATED"/>
    <property type="match status" value="1"/>
</dbReference>
<dbReference type="PANTHER" id="PTHR33490:SF12">
    <property type="entry name" value="BLL5557 PROTEIN"/>
    <property type="match status" value="1"/>
</dbReference>
<feature type="domain" description="Transglutaminase-like" evidence="1">
    <location>
        <begin position="152"/>
        <end position="212"/>
    </location>
</feature>
<evidence type="ECO:0000259" key="1">
    <source>
        <dbReference type="SMART" id="SM00460"/>
    </source>
</evidence>
<keyword evidence="3" id="KW-1185">Reference proteome</keyword>
<dbReference type="InterPro" id="IPR038765">
    <property type="entry name" value="Papain-like_cys_pep_sf"/>
</dbReference>
<evidence type="ECO:0000313" key="3">
    <source>
        <dbReference type="Proteomes" id="UP001500974"/>
    </source>
</evidence>
<dbReference type="Gene3D" id="2.60.40.2250">
    <property type="match status" value="1"/>
</dbReference>
<protein>
    <submittedName>
        <fullName evidence="2">Transglutaminase family protein</fullName>
    </submittedName>
</protein>
<dbReference type="RefSeq" id="WP_346028136.1">
    <property type="nucleotide sequence ID" value="NZ_BAAAON010000002.1"/>
</dbReference>
<comment type="caution">
    <text evidence="2">The sequence shown here is derived from an EMBL/GenBank/DDBJ whole genome shotgun (WGS) entry which is preliminary data.</text>
</comment>
<dbReference type="SMART" id="SM00460">
    <property type="entry name" value="TGc"/>
    <property type="match status" value="1"/>
</dbReference>
<dbReference type="Gene3D" id="3.10.620.30">
    <property type="match status" value="1"/>
</dbReference>
<reference evidence="2 3" key="1">
    <citation type="journal article" date="2019" name="Int. J. Syst. Evol. Microbiol.">
        <title>The Global Catalogue of Microorganisms (GCM) 10K type strain sequencing project: providing services to taxonomists for standard genome sequencing and annotation.</title>
        <authorList>
            <consortium name="The Broad Institute Genomics Platform"/>
            <consortium name="The Broad Institute Genome Sequencing Center for Infectious Disease"/>
            <person name="Wu L."/>
            <person name="Ma J."/>
        </authorList>
    </citation>
    <scope>NUCLEOTIDE SEQUENCE [LARGE SCALE GENOMIC DNA]</scope>
    <source>
        <strain evidence="2 3">JCM 14917</strain>
    </source>
</reference>
<dbReference type="InterPro" id="IPR002931">
    <property type="entry name" value="Transglutaminase-like"/>
</dbReference>
<dbReference type="SUPFAM" id="SSF54001">
    <property type="entry name" value="Cysteine proteinases"/>
    <property type="match status" value="1"/>
</dbReference>
<name>A0ABN3AW94_9MICC</name>